<dbReference type="EMBL" id="CP042582">
    <property type="protein sequence ID" value="QEX20209.1"/>
    <property type="molecule type" value="Genomic_DNA"/>
</dbReference>
<reference evidence="3 4" key="1">
    <citation type="submission" date="2019-08" db="EMBL/GenBank/DDBJ databases">
        <title>Hyperibacter terrae gen. nov., sp. nov. and Hyperibacter viscosus sp. nov., two new members in the family Rhodospirillaceae isolated from the rhizosphere of Hypericum perforatum.</title>
        <authorList>
            <person name="Noviana Z."/>
        </authorList>
    </citation>
    <scope>NUCLEOTIDE SEQUENCE [LARGE SCALE GENOMIC DNA]</scope>
    <source>
        <strain evidence="3 4">R5959</strain>
    </source>
</reference>
<evidence type="ECO:0000259" key="2">
    <source>
        <dbReference type="Pfam" id="PF14535"/>
    </source>
</evidence>
<dbReference type="RefSeq" id="WP_151114466.1">
    <property type="nucleotide sequence ID" value="NZ_CP042582.1"/>
</dbReference>
<feature type="domain" description="AMP-dependent synthetase/ligase" evidence="1">
    <location>
        <begin position="100"/>
        <end position="302"/>
    </location>
</feature>
<keyword evidence="3" id="KW-0436">Ligase</keyword>
<dbReference type="KEGG" id="hadh:FRZ61_01240"/>
<dbReference type="SUPFAM" id="SSF56801">
    <property type="entry name" value="Acetyl-CoA synthetase-like"/>
    <property type="match status" value="1"/>
</dbReference>
<sequence length="446" mass="49735">MTVEKRILDPKFELADSDTIAAYQLKTLLEILQKTWSTNEFYRAKWQEAGADLSKIKSLADFSERIPTVEKKDFVEDALANPPFGKRLAHGLSLKERSDIYTTSGTSGQGVEVHAQTATELRAMERLYGFLFHWAGLEPGDQTFLTLPITMLGGGRIEYQGAIGFGLNVYPVGNYDANRKLELLNRFRPKALYGSTSYFSHLAAVADRSPPCPSIKVLLTGLEGAGYSYFSRLENQWQAKVADRFGCTQLRTDFMFTCEHGIGVAGRPGMLHSLDPFVLLEVIDPQSGKPVKDGEFGEIVVTSLYHFDNPVVRCRIRDGGVFRKASYCACGRPFGGVEIGTIGRTDDVKKVKGVNIYPQAVDDLMYSFGEVDEYQILLTTSKTNADIAAIKVMPKAGLPAAGYDDFVARLKKDIHKKTGIHFDVELVADLPRSEYKARRWLDQRDR</sequence>
<dbReference type="GO" id="GO:0016874">
    <property type="term" value="F:ligase activity"/>
    <property type="evidence" value="ECO:0007669"/>
    <property type="project" value="UniProtKB-KW"/>
</dbReference>
<gene>
    <name evidence="3" type="ORF">FRZ61_01240</name>
</gene>
<evidence type="ECO:0000313" key="4">
    <source>
        <dbReference type="Proteomes" id="UP000325797"/>
    </source>
</evidence>
<evidence type="ECO:0000313" key="3">
    <source>
        <dbReference type="EMBL" id="QEX20209.1"/>
    </source>
</evidence>
<dbReference type="InterPro" id="IPR028154">
    <property type="entry name" value="AMP-dep_Lig_C"/>
</dbReference>
<protein>
    <submittedName>
        <fullName evidence="3">Phenylacetate-coenzyme A ligase</fullName>
    </submittedName>
</protein>
<proteinExistence type="predicted"/>
<dbReference type="Pfam" id="PF14535">
    <property type="entry name" value="AMP-binding_C_2"/>
    <property type="match status" value="1"/>
</dbReference>
<dbReference type="PANTHER" id="PTHR43845">
    <property type="entry name" value="BLR5969 PROTEIN"/>
    <property type="match status" value="1"/>
</dbReference>
<dbReference type="Pfam" id="PF00501">
    <property type="entry name" value="AMP-binding"/>
    <property type="match status" value="1"/>
</dbReference>
<dbReference type="Proteomes" id="UP000325797">
    <property type="component" value="Chromosome"/>
</dbReference>
<keyword evidence="4" id="KW-1185">Reference proteome</keyword>
<dbReference type="PANTHER" id="PTHR43845:SF1">
    <property type="entry name" value="BLR5969 PROTEIN"/>
    <property type="match status" value="1"/>
</dbReference>
<organism evidence="3 4">
    <name type="scientific">Hypericibacter adhaerens</name>
    <dbReference type="NCBI Taxonomy" id="2602016"/>
    <lineage>
        <taxon>Bacteria</taxon>
        <taxon>Pseudomonadati</taxon>
        <taxon>Pseudomonadota</taxon>
        <taxon>Alphaproteobacteria</taxon>
        <taxon>Rhodospirillales</taxon>
        <taxon>Dongiaceae</taxon>
        <taxon>Hypericibacter</taxon>
    </lineage>
</organism>
<dbReference type="InterPro" id="IPR000873">
    <property type="entry name" value="AMP-dep_synth/lig_dom"/>
</dbReference>
<dbReference type="Gene3D" id="3.30.300.30">
    <property type="match status" value="1"/>
</dbReference>
<accession>A0A5J6MSC7</accession>
<dbReference type="InterPro" id="IPR045851">
    <property type="entry name" value="AMP-bd_C_sf"/>
</dbReference>
<evidence type="ECO:0000259" key="1">
    <source>
        <dbReference type="Pfam" id="PF00501"/>
    </source>
</evidence>
<dbReference type="Gene3D" id="3.40.50.12780">
    <property type="entry name" value="N-terminal domain of ligase-like"/>
    <property type="match status" value="1"/>
</dbReference>
<name>A0A5J6MSC7_9PROT</name>
<dbReference type="AlphaFoldDB" id="A0A5J6MSC7"/>
<feature type="domain" description="AMP-dependent ligase C-terminal" evidence="2">
    <location>
        <begin position="353"/>
        <end position="444"/>
    </location>
</feature>
<dbReference type="OrthoDB" id="580775at2"/>
<dbReference type="InterPro" id="IPR042099">
    <property type="entry name" value="ANL_N_sf"/>
</dbReference>